<dbReference type="Proteomes" id="UP000289859">
    <property type="component" value="Unassembled WGS sequence"/>
</dbReference>
<dbReference type="EMBL" id="QOVK01000003">
    <property type="protein sequence ID" value="RXG25143.1"/>
    <property type="molecule type" value="Genomic_DNA"/>
</dbReference>
<dbReference type="PANTHER" id="PTHR42999:SF1">
    <property type="entry name" value="PENTAPEPTIDE REPEAT-CONTAINING PROTEIN"/>
    <property type="match status" value="1"/>
</dbReference>
<dbReference type="SUPFAM" id="SSF141571">
    <property type="entry name" value="Pentapeptide repeat-like"/>
    <property type="match status" value="1"/>
</dbReference>
<sequence>MNELLTDQVYEGVDFVINPIIADFEDCIFKSCLFAKADLSKLTFTNCTFENCDLSAVKLTQTALQECEFIDCKMLGIAFEACSDFLFQINCQSCILNFSSFYKLDLTLSQFHQCQFKKTDFTEANLSTVFLSECDLAGATFESTNLQKTDFSSALNYTLNPDKNKIAGAVFSKEGIAGLLSSYKIKIV</sequence>
<dbReference type="OrthoDB" id="67652at2"/>
<evidence type="ECO:0008006" key="3">
    <source>
        <dbReference type="Google" id="ProtNLM"/>
    </source>
</evidence>
<dbReference type="Pfam" id="PF00805">
    <property type="entry name" value="Pentapeptide"/>
    <property type="match status" value="1"/>
</dbReference>
<dbReference type="Gene3D" id="2.160.20.80">
    <property type="entry name" value="E3 ubiquitin-protein ligase SopA"/>
    <property type="match status" value="1"/>
</dbReference>
<keyword evidence="2" id="KW-1185">Reference proteome</keyword>
<dbReference type="RefSeq" id="WP_128764688.1">
    <property type="nucleotide sequence ID" value="NZ_JBHUOO010000048.1"/>
</dbReference>
<protein>
    <recommendedName>
        <fullName evidence="3">Pentapeptide repeat protein</fullName>
    </recommendedName>
</protein>
<dbReference type="InterPro" id="IPR052949">
    <property type="entry name" value="PA_immunity-related"/>
</dbReference>
<proteinExistence type="predicted"/>
<accession>A0A4Q0PEA2</accession>
<organism evidence="1 2">
    <name type="scientific">Leeuwenhoekiella polynyae</name>
    <dbReference type="NCBI Taxonomy" id="1550906"/>
    <lineage>
        <taxon>Bacteria</taxon>
        <taxon>Pseudomonadati</taxon>
        <taxon>Bacteroidota</taxon>
        <taxon>Flavobacteriia</taxon>
        <taxon>Flavobacteriales</taxon>
        <taxon>Flavobacteriaceae</taxon>
        <taxon>Leeuwenhoekiella</taxon>
    </lineage>
</organism>
<dbReference type="AlphaFoldDB" id="A0A4Q0PEA2"/>
<evidence type="ECO:0000313" key="2">
    <source>
        <dbReference type="Proteomes" id="UP000289859"/>
    </source>
</evidence>
<dbReference type="InterPro" id="IPR001646">
    <property type="entry name" value="5peptide_repeat"/>
</dbReference>
<name>A0A4Q0PEA2_9FLAO</name>
<reference evidence="1 2" key="1">
    <citation type="submission" date="2018-07" db="EMBL/GenBank/DDBJ databases">
        <title>Leeuwenhoekiella genomics.</title>
        <authorList>
            <person name="Tahon G."/>
            <person name="Willems A."/>
        </authorList>
    </citation>
    <scope>NUCLEOTIDE SEQUENCE [LARGE SCALE GENOMIC DNA]</scope>
    <source>
        <strain evidence="1 2">LMG 29608</strain>
    </source>
</reference>
<evidence type="ECO:0000313" key="1">
    <source>
        <dbReference type="EMBL" id="RXG25143.1"/>
    </source>
</evidence>
<dbReference type="Pfam" id="PF13599">
    <property type="entry name" value="Pentapeptide_4"/>
    <property type="match status" value="1"/>
</dbReference>
<gene>
    <name evidence="1" type="ORF">DSM02_1113</name>
</gene>
<dbReference type="PANTHER" id="PTHR42999">
    <property type="entry name" value="ANTIBIOTIC RESISTANCE PROTEIN MCBG"/>
    <property type="match status" value="1"/>
</dbReference>
<comment type="caution">
    <text evidence="1">The sequence shown here is derived from an EMBL/GenBank/DDBJ whole genome shotgun (WGS) entry which is preliminary data.</text>
</comment>